<dbReference type="InterPro" id="IPR049560">
    <property type="entry name" value="MeTrfase_RsmB-F_NOP2_cat"/>
</dbReference>
<accession>A0A8D5U6U4</accession>
<keyword evidence="3" id="KW-1185">Reference proteome</keyword>
<evidence type="ECO:0000259" key="1">
    <source>
        <dbReference type="Pfam" id="PF01189"/>
    </source>
</evidence>
<evidence type="ECO:0000313" key="3">
    <source>
        <dbReference type="Proteomes" id="UP000825123"/>
    </source>
</evidence>
<dbReference type="PANTHER" id="PTHR22807">
    <property type="entry name" value="NOP2 YEAST -RELATED NOL1/NOP2/FMU SUN DOMAIN-CONTAINING"/>
    <property type="match status" value="1"/>
</dbReference>
<dbReference type="RefSeq" id="WP_221286838.1">
    <property type="nucleotide sequence ID" value="NZ_AP024597.1"/>
</dbReference>
<dbReference type="EMBL" id="AP024597">
    <property type="protein sequence ID" value="BCU70302.1"/>
    <property type="molecule type" value="Genomic_DNA"/>
</dbReference>
<dbReference type="AlphaFoldDB" id="A0A8D5U6U4"/>
<dbReference type="SUPFAM" id="SSF53335">
    <property type="entry name" value="S-adenosyl-L-methionine-dependent methyltransferases"/>
    <property type="match status" value="1"/>
</dbReference>
<gene>
    <name evidence="2" type="ORF">KN1_15990</name>
</gene>
<sequence>MSLELLLSRFLYYVEKGYPLPVAFKKAKQMKGYKVDGATAYDKARLLVLQYYSLRGKSRRKKVGQFLSGNGEVKLPDWMEKKLSELYDLRKLKESLKMRTTWFWVNTLKGDQDKVIRRIEDKDILIERDSQIPYLYKVLKGDLTKLEEFRDYKIIIQDKASVSVVNTLDPKKGETIFDMTSAPGIKSILVMALTDNGVNLTVTELDYKRLRKEIALMKSAGVNLNKVNIIHADARYISFSKKFDKVLLDAPCSSSGMIANEPTVLLRLTEKRVQELSKLQEVLLENALTLSDNVVYATCSLFPEEGENVIKSVNAKTVYYKRFIPYVDYTEGFFISRLEG</sequence>
<protein>
    <submittedName>
        <fullName evidence="2">rRNA cytosine-C5-methyltransferase</fullName>
    </submittedName>
</protein>
<feature type="domain" description="SAM-dependent methyltransferase RsmB-F/NOP2-type catalytic core" evidence="1">
    <location>
        <begin position="166"/>
        <end position="313"/>
    </location>
</feature>
<organism evidence="2 3">
    <name type="scientific">Stygiolobus caldivivus</name>
    <dbReference type="NCBI Taxonomy" id="2824673"/>
    <lineage>
        <taxon>Archaea</taxon>
        <taxon>Thermoproteota</taxon>
        <taxon>Thermoprotei</taxon>
        <taxon>Sulfolobales</taxon>
        <taxon>Sulfolobaceae</taxon>
        <taxon>Stygiolobus</taxon>
    </lineage>
</organism>
<name>A0A8D5U6U4_9CREN</name>
<dbReference type="PANTHER" id="PTHR22807:SF70">
    <property type="entry name" value="TRNA_RRNA CYTOSINE-C5-METHYLASE, NOL1_NOP2_SUN FAMILY, FUSED TO N-TERMINAL NUSB REGULATOR DOMAIN"/>
    <property type="match status" value="1"/>
</dbReference>
<dbReference type="Gene3D" id="3.40.50.150">
    <property type="entry name" value="Vaccinia Virus protein VP39"/>
    <property type="match status" value="1"/>
</dbReference>
<evidence type="ECO:0000313" key="2">
    <source>
        <dbReference type="EMBL" id="BCU70302.1"/>
    </source>
</evidence>
<dbReference type="PRINTS" id="PR02008">
    <property type="entry name" value="RCMTFAMILY"/>
</dbReference>
<dbReference type="GeneID" id="66163319"/>
<dbReference type="GO" id="GO:0001510">
    <property type="term" value="P:RNA methylation"/>
    <property type="evidence" value="ECO:0007669"/>
    <property type="project" value="InterPro"/>
</dbReference>
<dbReference type="Proteomes" id="UP000825123">
    <property type="component" value="Chromosome"/>
</dbReference>
<reference evidence="2 3" key="1">
    <citation type="submission" date="2021-04" db="EMBL/GenBank/DDBJ databases">
        <title>Complete genome sequence of Stygiolobus sp. KN-1.</title>
        <authorList>
            <person name="Nakamura K."/>
            <person name="Sakai H."/>
            <person name="Kurosawa N."/>
        </authorList>
    </citation>
    <scope>NUCLEOTIDE SEQUENCE [LARGE SCALE GENOMIC DNA]</scope>
    <source>
        <strain evidence="2 3">KN-1</strain>
    </source>
</reference>
<dbReference type="Pfam" id="PF01189">
    <property type="entry name" value="Methyltr_RsmB-F"/>
    <property type="match status" value="1"/>
</dbReference>
<dbReference type="KEGG" id="csty:KN1_15990"/>
<proteinExistence type="predicted"/>
<dbReference type="GO" id="GO:0008173">
    <property type="term" value="F:RNA methyltransferase activity"/>
    <property type="evidence" value="ECO:0007669"/>
    <property type="project" value="InterPro"/>
</dbReference>
<dbReference type="InterPro" id="IPR023267">
    <property type="entry name" value="RCMT"/>
</dbReference>
<dbReference type="InterPro" id="IPR029063">
    <property type="entry name" value="SAM-dependent_MTases_sf"/>
</dbReference>